<keyword evidence="1" id="KW-1133">Transmembrane helix</keyword>
<dbReference type="AlphaFoldDB" id="A0A0D5C0D3"/>
<dbReference type="Proteomes" id="UP000032408">
    <property type="component" value="Chromosome"/>
</dbReference>
<dbReference type="GeneID" id="24819405"/>
<name>A0A0D5C0D3_9ARCH</name>
<dbReference type="RefSeq" id="WP_048114700.1">
    <property type="nucleotide sequence ID" value="NZ_CP011070.1"/>
</dbReference>
<dbReference type="HOGENOM" id="CLU_1648239_0_0_2"/>
<reference evidence="2 3" key="2">
    <citation type="journal article" date="2016" name="ISME J.">
        <title>Physiological and genomic characterization of two novel marine thaumarchaeal strains indicates niche differentiation.</title>
        <authorList>
            <person name="Bayer B."/>
            <person name="Vojvoda J."/>
            <person name="Offre P."/>
            <person name="Alves R.J."/>
            <person name="Elisabeth N.H."/>
            <person name="Garcia J.A."/>
            <person name="Volland J.M."/>
            <person name="Srivastava A."/>
            <person name="Schleper C."/>
            <person name="Herndl G.J."/>
        </authorList>
    </citation>
    <scope>NUCLEOTIDE SEQUENCE [LARGE SCALE GENOMIC DNA]</scope>
    <source>
        <strain evidence="2 3">NF5</strain>
    </source>
</reference>
<accession>A0A0D5C0D3</accession>
<dbReference type="EMBL" id="CP011070">
    <property type="protein sequence ID" value="AJW69847.1"/>
    <property type="molecule type" value="Genomic_DNA"/>
</dbReference>
<reference evidence="3" key="1">
    <citation type="submission" date="2015-03" db="EMBL/GenBank/DDBJ databases">
        <title>Characterization of two novel Thaumarchaeota isolated from the Northern Adriatic Sea.</title>
        <authorList>
            <person name="Bayer B."/>
            <person name="Vojvoda J."/>
            <person name="Offre P."/>
            <person name="Srivastava A."/>
            <person name="Elisabeth N."/>
            <person name="Garcia J.A.L."/>
            <person name="Schleper C."/>
            <person name="Herndl G.J."/>
        </authorList>
    </citation>
    <scope>NUCLEOTIDE SEQUENCE [LARGE SCALE GENOMIC DNA]</scope>
    <source>
        <strain evidence="3">NF5</strain>
    </source>
</reference>
<dbReference type="KEGG" id="nin:NADRNF5_0148"/>
<dbReference type="STRING" id="1580092.NADRNF5_0148"/>
<dbReference type="OrthoDB" id="3100at2157"/>
<proteinExistence type="predicted"/>
<keyword evidence="3" id="KW-1185">Reference proteome</keyword>
<keyword evidence="1" id="KW-0472">Membrane</keyword>
<evidence type="ECO:0000313" key="3">
    <source>
        <dbReference type="Proteomes" id="UP000032408"/>
    </source>
</evidence>
<keyword evidence="1" id="KW-0812">Transmembrane</keyword>
<sequence>MVKENKKKEGKPKKNDFKSFLKKRAPIYLALIAMLIVFVIPELTKGDLESSFPELTSEEEQVLDILMNYNGPNDSGLTVMDAITNKISEEYPDEKIFDHKKTIVDLTISKINDEEYNILLNFKSYKGELNYDWNVEKSLGKITSNNQDSKYIIDVVDFYD</sequence>
<evidence type="ECO:0000256" key="1">
    <source>
        <dbReference type="SAM" id="Phobius"/>
    </source>
</evidence>
<organism evidence="2 3">
    <name type="scientific">Nitrosopumilus adriaticus</name>
    <dbReference type="NCBI Taxonomy" id="1580092"/>
    <lineage>
        <taxon>Archaea</taxon>
        <taxon>Nitrososphaerota</taxon>
        <taxon>Nitrososphaeria</taxon>
        <taxon>Nitrosopumilales</taxon>
        <taxon>Nitrosopumilaceae</taxon>
        <taxon>Nitrosopumilus</taxon>
    </lineage>
</organism>
<evidence type="ECO:0000313" key="2">
    <source>
        <dbReference type="EMBL" id="AJW69847.1"/>
    </source>
</evidence>
<feature type="transmembrane region" description="Helical" evidence="1">
    <location>
        <begin position="21"/>
        <end position="40"/>
    </location>
</feature>
<gene>
    <name evidence="2" type="ORF">NADRNF5_0148</name>
</gene>
<protein>
    <submittedName>
        <fullName evidence="2">Uncharacterized protein</fullName>
    </submittedName>
</protein>